<dbReference type="Proteomes" id="UP001149411">
    <property type="component" value="Unassembled WGS sequence"/>
</dbReference>
<organism evidence="7 8">
    <name type="scientific">Halorutilus salinus</name>
    <dbReference type="NCBI Taxonomy" id="2487751"/>
    <lineage>
        <taxon>Archaea</taxon>
        <taxon>Methanobacteriati</taxon>
        <taxon>Methanobacteriota</taxon>
        <taxon>Stenosarchaea group</taxon>
        <taxon>Halobacteria</taxon>
        <taxon>Halorutilales</taxon>
        <taxon>Halorutilaceae</taxon>
        <taxon>Halorutilus</taxon>
    </lineage>
</organism>
<dbReference type="NCBIfam" id="TIGR00421">
    <property type="entry name" value="ubiX_pad"/>
    <property type="match status" value="1"/>
</dbReference>
<dbReference type="NCBIfam" id="NF004685">
    <property type="entry name" value="PRK06029.1"/>
    <property type="match status" value="1"/>
</dbReference>
<dbReference type="AlphaFoldDB" id="A0A9Q4C619"/>
<evidence type="ECO:0000256" key="1">
    <source>
        <dbReference type="ARBA" id="ARBA00022602"/>
    </source>
</evidence>
<dbReference type="RefSeq" id="WP_266088602.1">
    <property type="nucleotide sequence ID" value="NZ_RKLV01000014.1"/>
</dbReference>
<feature type="binding site" evidence="5">
    <location>
        <position position="121"/>
    </location>
    <ligand>
        <name>FMN</name>
        <dbReference type="ChEBI" id="CHEBI:58210"/>
    </ligand>
</feature>
<dbReference type="SUPFAM" id="SSF52507">
    <property type="entry name" value="Homo-oligomeric flavin-containing Cys decarboxylases, HFCD"/>
    <property type="match status" value="1"/>
</dbReference>
<evidence type="ECO:0000256" key="2">
    <source>
        <dbReference type="ARBA" id="ARBA00022630"/>
    </source>
</evidence>
<keyword evidence="1 5" id="KW-0637">Prenyltransferase</keyword>
<evidence type="ECO:0000256" key="3">
    <source>
        <dbReference type="ARBA" id="ARBA00022643"/>
    </source>
</evidence>
<feature type="binding site" evidence="5">
    <location>
        <begin position="86"/>
        <end position="89"/>
    </location>
    <ligand>
        <name>FMN</name>
        <dbReference type="ChEBI" id="CHEBI:58210"/>
    </ligand>
</feature>
<dbReference type="Gene3D" id="3.40.50.1950">
    <property type="entry name" value="Flavin prenyltransferase-like"/>
    <property type="match status" value="1"/>
</dbReference>
<dbReference type="InterPro" id="IPR036551">
    <property type="entry name" value="Flavin_trans-like"/>
</dbReference>
<comment type="similarity">
    <text evidence="5">Belongs to the UbiX/PAD1 family.</text>
</comment>
<evidence type="ECO:0000259" key="6">
    <source>
        <dbReference type="Pfam" id="PF02441"/>
    </source>
</evidence>
<dbReference type="EMBL" id="RKLV01000014">
    <property type="protein sequence ID" value="MCX2819913.1"/>
    <property type="molecule type" value="Genomic_DNA"/>
</dbReference>
<gene>
    <name evidence="5" type="primary">ubiX</name>
    <name evidence="7" type="ORF">EGH25_11180</name>
</gene>
<feature type="binding site" evidence="5">
    <location>
        <begin position="9"/>
        <end position="11"/>
    </location>
    <ligand>
        <name>FMN</name>
        <dbReference type="ChEBI" id="CHEBI:58210"/>
    </ligand>
</feature>
<comment type="caution">
    <text evidence="5">Lacks conserved residue(s) required for the propagation of feature annotation.</text>
</comment>
<comment type="catalytic activity">
    <reaction evidence="5">
        <text>dimethylallyl phosphate + FMNH2 = prenylated FMNH2 + phosphate</text>
        <dbReference type="Rhea" id="RHEA:37743"/>
        <dbReference type="ChEBI" id="CHEBI:43474"/>
        <dbReference type="ChEBI" id="CHEBI:57618"/>
        <dbReference type="ChEBI" id="CHEBI:87467"/>
        <dbReference type="ChEBI" id="CHEBI:88052"/>
        <dbReference type="EC" id="2.5.1.129"/>
    </reaction>
</comment>
<evidence type="ECO:0000313" key="7">
    <source>
        <dbReference type="EMBL" id="MCX2819913.1"/>
    </source>
</evidence>
<proteinExistence type="inferred from homology"/>
<name>A0A9Q4C619_9EURY</name>
<keyword evidence="2 5" id="KW-0285">Flavoprotein</keyword>
<keyword evidence="3 5" id="KW-0288">FMN</keyword>
<accession>A0A9Q4C619</accession>
<evidence type="ECO:0000313" key="8">
    <source>
        <dbReference type="Proteomes" id="UP001149411"/>
    </source>
</evidence>
<dbReference type="InterPro" id="IPR004507">
    <property type="entry name" value="UbiX-like"/>
</dbReference>
<feature type="binding site" evidence="5">
    <location>
        <position position="151"/>
    </location>
    <ligand>
        <name>dimethylallyl phosphate</name>
        <dbReference type="ChEBI" id="CHEBI:88052"/>
    </ligand>
</feature>
<reference evidence="7" key="1">
    <citation type="submission" date="2022-09" db="EMBL/GenBank/DDBJ databases">
        <title>Haloadaptaus new haloarchaeum isolated from saline soil.</title>
        <authorList>
            <person name="Duran-Viseras A."/>
            <person name="Sanchez-Porro C."/>
            <person name="Ventosa A."/>
        </authorList>
    </citation>
    <scope>NUCLEOTIDE SEQUENCE</scope>
    <source>
        <strain evidence="7">F3-133</strain>
    </source>
</reference>
<dbReference type="EC" id="2.5.1.129" evidence="5"/>
<evidence type="ECO:0000256" key="5">
    <source>
        <dbReference type="HAMAP-Rule" id="MF_01984"/>
    </source>
</evidence>
<feature type="binding site" evidence="5">
    <location>
        <position position="35"/>
    </location>
    <ligand>
        <name>FMN</name>
        <dbReference type="ChEBI" id="CHEBI:58210"/>
    </ligand>
</feature>
<dbReference type="Pfam" id="PF02441">
    <property type="entry name" value="Flavoprotein"/>
    <property type="match status" value="1"/>
</dbReference>
<dbReference type="GO" id="GO:0106141">
    <property type="term" value="F:flavin prenyltransferase activity"/>
    <property type="evidence" value="ECO:0007669"/>
    <property type="project" value="UniProtKB-EC"/>
</dbReference>
<comment type="function">
    <text evidence="5">Flavin prenyltransferase that catalyzes the synthesis of the prenylated FMN cofactor (prenyl-FMN) for 4-hydroxy-3-polyprenylbenzoic acid decarboxylase UbiD. The prenyltransferase is metal-independent and links a dimethylallyl moiety from dimethylallyl monophosphate (DMAP) to the flavin N5 and C6 atoms of FMN.</text>
</comment>
<dbReference type="InterPro" id="IPR003382">
    <property type="entry name" value="Flavoprotein"/>
</dbReference>
<feature type="domain" description="Flavoprotein" evidence="6">
    <location>
        <begin position="1"/>
        <end position="163"/>
    </location>
</feature>
<sequence>MKIVVGITGASGVQYGVAALRLLVDTDVESHVIVTGGARRVLDAETDLTPAEVEGFADVAHSPTNVGASVASGSFDFDGMLVCPCSMKTLGYVANGIAEGLVPRVADVCLKEERRLVLVPRESPMARTHLENALEARKAGAVVAPASPGFYTRPETVDEVVEVFAAKLLDGFGVETDAMERWTG</sequence>
<feature type="binding site" evidence="5">
    <location>
        <position position="167"/>
    </location>
    <ligand>
        <name>dimethylallyl phosphate</name>
        <dbReference type="ChEBI" id="CHEBI:88052"/>
    </ligand>
</feature>
<comment type="caution">
    <text evidence="7">The sequence shown here is derived from an EMBL/GenBank/DDBJ whole genome shotgun (WGS) entry which is preliminary data.</text>
</comment>
<dbReference type="HAMAP" id="MF_01984">
    <property type="entry name" value="ubiX_pad"/>
    <property type="match status" value="1"/>
</dbReference>
<keyword evidence="8" id="KW-1185">Reference proteome</keyword>
<protein>
    <recommendedName>
        <fullName evidence="5">Flavin prenyltransferase UbiX</fullName>
        <ecNumber evidence="5">2.5.1.129</ecNumber>
    </recommendedName>
</protein>
<keyword evidence="4 5" id="KW-0808">Transferase</keyword>
<evidence type="ECO:0000256" key="4">
    <source>
        <dbReference type="ARBA" id="ARBA00022679"/>
    </source>
</evidence>